<sequence>MRETFEGSTPAVADSAFVSEMTYLVGDVTVGERSSLWPFVCLRGDRGAVTVGEETNVQEFTMLHGAEL</sequence>
<proteinExistence type="predicted"/>
<dbReference type="InterPro" id="IPR050484">
    <property type="entry name" value="Transf_Hexapept/Carb_Anhydrase"/>
</dbReference>
<gene>
    <name evidence="1" type="ORF">ACFQE1_20320</name>
</gene>
<protein>
    <submittedName>
        <fullName evidence="1">Gamma carbonic anhydrase family protein</fullName>
    </submittedName>
</protein>
<dbReference type="Proteomes" id="UP001596328">
    <property type="component" value="Unassembled WGS sequence"/>
</dbReference>
<dbReference type="Gene3D" id="2.160.10.10">
    <property type="entry name" value="Hexapeptide repeat proteins"/>
    <property type="match status" value="1"/>
</dbReference>
<reference evidence="1 2" key="1">
    <citation type="journal article" date="2019" name="Int. J. Syst. Evol. Microbiol.">
        <title>The Global Catalogue of Microorganisms (GCM) 10K type strain sequencing project: providing services to taxonomists for standard genome sequencing and annotation.</title>
        <authorList>
            <consortium name="The Broad Institute Genomics Platform"/>
            <consortium name="The Broad Institute Genome Sequencing Center for Infectious Disease"/>
            <person name="Wu L."/>
            <person name="Ma J."/>
        </authorList>
    </citation>
    <scope>NUCLEOTIDE SEQUENCE [LARGE SCALE GENOMIC DNA]</scope>
    <source>
        <strain evidence="1 2">NBRC 111368</strain>
    </source>
</reference>
<dbReference type="SUPFAM" id="SSF51161">
    <property type="entry name" value="Trimeric LpxA-like enzymes"/>
    <property type="match status" value="1"/>
</dbReference>
<name>A0ABD5S4W1_9EURY</name>
<feature type="non-terminal residue" evidence="1">
    <location>
        <position position="68"/>
    </location>
</feature>
<evidence type="ECO:0000313" key="2">
    <source>
        <dbReference type="Proteomes" id="UP001596328"/>
    </source>
</evidence>
<comment type="caution">
    <text evidence="1">The sequence shown here is derived from an EMBL/GenBank/DDBJ whole genome shotgun (WGS) entry which is preliminary data.</text>
</comment>
<keyword evidence="2" id="KW-1185">Reference proteome</keyword>
<evidence type="ECO:0000313" key="1">
    <source>
        <dbReference type="EMBL" id="MFC6726669.1"/>
    </source>
</evidence>
<organism evidence="1 2">
    <name type="scientific">Halobium palmae</name>
    <dbReference type="NCBI Taxonomy" id="1776492"/>
    <lineage>
        <taxon>Archaea</taxon>
        <taxon>Methanobacteriati</taxon>
        <taxon>Methanobacteriota</taxon>
        <taxon>Stenosarchaea group</taxon>
        <taxon>Halobacteria</taxon>
        <taxon>Halobacteriales</taxon>
        <taxon>Haloferacaceae</taxon>
        <taxon>Halobium</taxon>
    </lineage>
</organism>
<dbReference type="PANTHER" id="PTHR13061">
    <property type="entry name" value="DYNACTIN SUBUNIT P25"/>
    <property type="match status" value="1"/>
</dbReference>
<dbReference type="AlphaFoldDB" id="A0ABD5S4W1"/>
<dbReference type="PANTHER" id="PTHR13061:SF29">
    <property type="entry name" value="GAMMA CARBONIC ANHYDRASE-LIKE 1, MITOCHONDRIAL-RELATED"/>
    <property type="match status" value="1"/>
</dbReference>
<accession>A0ABD5S4W1</accession>
<dbReference type="InterPro" id="IPR011004">
    <property type="entry name" value="Trimer_LpxA-like_sf"/>
</dbReference>
<dbReference type="EMBL" id="JBHSWU010001300">
    <property type="protein sequence ID" value="MFC6726669.1"/>
    <property type="molecule type" value="Genomic_DNA"/>
</dbReference>